<reference evidence="1 2" key="1">
    <citation type="submission" date="2013-09" db="EMBL/GenBank/DDBJ databases">
        <title>Complete genome sequence of Spiroplasma mirum suckling mouse cataract agent.</title>
        <authorList>
            <person name="Landry C.A."/>
            <person name="Bastian F.O."/>
            <person name="Thune R.L."/>
        </authorList>
    </citation>
    <scope>NUCLEOTIDE SEQUENCE [LARGE SCALE GENOMIC DNA]</scope>
    <source>
        <strain evidence="1 2">SMCA</strain>
    </source>
</reference>
<evidence type="ECO:0000313" key="2">
    <source>
        <dbReference type="Proteomes" id="UP000019260"/>
    </source>
</evidence>
<sequence>MNYDLLIYHSAYPHLEDIIIITHHLMQWVNTDWYLQDMPANLMTPVLFANFWKDRLKNTKNLTMKIYENQELATMGLNLLLAVN</sequence>
<name>W6AX76_9MOLU</name>
<dbReference type="HOGENOM" id="CLU_2525872_0_0_14"/>
<dbReference type="KEGG" id="smia:P344_05110"/>
<dbReference type="PATRIC" id="fig|838561.3.peg.981"/>
<dbReference type="Proteomes" id="UP000019260">
    <property type="component" value="Chromosome"/>
</dbReference>
<protein>
    <submittedName>
        <fullName evidence="1">Uncharacterized protein</fullName>
    </submittedName>
</protein>
<accession>W6AX76</accession>
<dbReference type="SUPFAM" id="SSF53187">
    <property type="entry name" value="Zn-dependent exopeptidases"/>
    <property type="match status" value="1"/>
</dbReference>
<evidence type="ECO:0000313" key="1">
    <source>
        <dbReference type="EMBL" id="AHI58344.1"/>
    </source>
</evidence>
<gene>
    <name evidence="1" type="ORF">P344_05110</name>
</gene>
<dbReference type="AlphaFoldDB" id="W6AX76"/>
<keyword evidence="2" id="KW-1185">Reference proteome</keyword>
<organism evidence="1 2">
    <name type="scientific">Spiroplasma mirum ATCC 29335</name>
    <dbReference type="NCBI Taxonomy" id="838561"/>
    <lineage>
        <taxon>Bacteria</taxon>
        <taxon>Bacillati</taxon>
        <taxon>Mycoplasmatota</taxon>
        <taxon>Mollicutes</taxon>
        <taxon>Entomoplasmatales</taxon>
        <taxon>Spiroplasmataceae</taxon>
        <taxon>Spiroplasma</taxon>
    </lineage>
</organism>
<dbReference type="EMBL" id="CP006720">
    <property type="protein sequence ID" value="AHI58344.1"/>
    <property type="molecule type" value="Genomic_DNA"/>
</dbReference>
<dbReference type="Gene3D" id="3.40.630.10">
    <property type="entry name" value="Zn peptidases"/>
    <property type="match status" value="1"/>
</dbReference>
<dbReference type="RefSeq" id="WP_051413783.1">
    <property type="nucleotide sequence ID" value="NZ_CP002082.1"/>
</dbReference>
<proteinExistence type="predicted"/>
<dbReference type="STRING" id="838561.P344_05110"/>